<gene>
    <name evidence="7" type="ORF">HERILL_LOCUS2554</name>
</gene>
<name>A0A7R8YRC2_HERIL</name>
<dbReference type="GO" id="GO:0016298">
    <property type="term" value="F:lipase activity"/>
    <property type="evidence" value="ECO:0007669"/>
    <property type="project" value="InterPro"/>
</dbReference>
<comment type="similarity">
    <text evidence="2 4">Belongs to the AB hydrolase superfamily. Lipase family.</text>
</comment>
<organism evidence="7 8">
    <name type="scientific">Hermetia illucens</name>
    <name type="common">Black soldier fly</name>
    <dbReference type="NCBI Taxonomy" id="343691"/>
    <lineage>
        <taxon>Eukaryota</taxon>
        <taxon>Metazoa</taxon>
        <taxon>Ecdysozoa</taxon>
        <taxon>Arthropoda</taxon>
        <taxon>Hexapoda</taxon>
        <taxon>Insecta</taxon>
        <taxon>Pterygota</taxon>
        <taxon>Neoptera</taxon>
        <taxon>Endopterygota</taxon>
        <taxon>Diptera</taxon>
        <taxon>Brachycera</taxon>
        <taxon>Stratiomyomorpha</taxon>
        <taxon>Stratiomyidae</taxon>
        <taxon>Hermetiinae</taxon>
        <taxon>Hermetia</taxon>
    </lineage>
</organism>
<evidence type="ECO:0000256" key="1">
    <source>
        <dbReference type="ARBA" id="ARBA00004613"/>
    </source>
</evidence>
<dbReference type="InterPro" id="IPR000734">
    <property type="entry name" value="TAG_lipase"/>
</dbReference>
<dbReference type="GO" id="GO:0005615">
    <property type="term" value="C:extracellular space"/>
    <property type="evidence" value="ECO:0007669"/>
    <property type="project" value="TreeGrafter"/>
</dbReference>
<evidence type="ECO:0000313" key="7">
    <source>
        <dbReference type="EMBL" id="CAD7079334.1"/>
    </source>
</evidence>
<accession>A0A7R8YRC2</accession>
<dbReference type="GO" id="GO:0017171">
    <property type="term" value="F:serine hydrolase activity"/>
    <property type="evidence" value="ECO:0007669"/>
    <property type="project" value="TreeGrafter"/>
</dbReference>
<feature type="chain" id="PRO_5031426174" description="Lipase domain-containing protein" evidence="5">
    <location>
        <begin position="19"/>
        <end position="298"/>
    </location>
</feature>
<keyword evidence="8" id="KW-1185">Reference proteome</keyword>
<dbReference type="AlphaFoldDB" id="A0A7R8YRC2"/>
<sequence>MGIVLIFFLVVNAYLVEGFDAQRSTKNFTVEYVVFTRSNAIEGHTVSLSNERGLQELFKQQNPTRFISHGWRGDQTSESCNLIRQKYLTRGDYNIFVIDWGISAQNLNYVQVALDSLEAGKQVASFLDRLNEEYDLDFNNTYMIGYSLGAHVVGLAAKHATRGKVNTIFGLDPAGPLFTAADPSIRLTAKDALYVETIHTNAGFNGFSKPIGIASFFPNGGTHQPGCSDFFGSCSHQKSYQYFADSLDVNYKFFAVQCSELIFKVSQKCKSTGNVARMGGEPSNFGRGVEGIYYLTIK</sequence>
<dbReference type="SUPFAM" id="SSF53474">
    <property type="entry name" value="alpha/beta-Hydrolases"/>
    <property type="match status" value="1"/>
</dbReference>
<evidence type="ECO:0000256" key="5">
    <source>
        <dbReference type="SAM" id="SignalP"/>
    </source>
</evidence>
<dbReference type="InParanoid" id="A0A7R8YRC2"/>
<dbReference type="EMBL" id="LR899009">
    <property type="protein sequence ID" value="CAD7079334.1"/>
    <property type="molecule type" value="Genomic_DNA"/>
</dbReference>
<dbReference type="Gene3D" id="3.40.50.1820">
    <property type="entry name" value="alpha/beta hydrolase"/>
    <property type="match status" value="1"/>
</dbReference>
<protein>
    <recommendedName>
        <fullName evidence="6">Lipase domain-containing protein</fullName>
    </recommendedName>
</protein>
<evidence type="ECO:0000259" key="6">
    <source>
        <dbReference type="Pfam" id="PF00151"/>
    </source>
</evidence>
<dbReference type="Proteomes" id="UP000594454">
    <property type="component" value="Chromosome 1"/>
</dbReference>
<evidence type="ECO:0000256" key="3">
    <source>
        <dbReference type="ARBA" id="ARBA00022525"/>
    </source>
</evidence>
<comment type="subcellular location">
    <subcellularLocation>
        <location evidence="1">Secreted</location>
    </subcellularLocation>
</comment>
<reference evidence="7 8" key="1">
    <citation type="submission" date="2020-11" db="EMBL/GenBank/DDBJ databases">
        <authorList>
            <person name="Wallbank WR R."/>
            <person name="Pardo Diaz C."/>
            <person name="Kozak K."/>
            <person name="Martin S."/>
            <person name="Jiggins C."/>
            <person name="Moest M."/>
            <person name="Warren A I."/>
            <person name="Generalovic N T."/>
            <person name="Byers J.R.P. K."/>
            <person name="Montejo-Kovacevich G."/>
            <person name="Yen C E."/>
        </authorList>
    </citation>
    <scope>NUCLEOTIDE SEQUENCE [LARGE SCALE GENOMIC DNA]</scope>
</reference>
<dbReference type="CDD" id="cd00707">
    <property type="entry name" value="Pancreat_lipase_like"/>
    <property type="match status" value="1"/>
</dbReference>
<dbReference type="OrthoDB" id="199913at2759"/>
<dbReference type="PANTHER" id="PTHR11610:SF173">
    <property type="entry name" value="LIPASE DOMAIN-CONTAINING PROTEIN-RELATED"/>
    <property type="match status" value="1"/>
</dbReference>
<keyword evidence="5" id="KW-0732">Signal</keyword>
<dbReference type="GO" id="GO:0016042">
    <property type="term" value="P:lipid catabolic process"/>
    <property type="evidence" value="ECO:0007669"/>
    <property type="project" value="TreeGrafter"/>
</dbReference>
<evidence type="ECO:0000313" key="8">
    <source>
        <dbReference type="Proteomes" id="UP000594454"/>
    </source>
</evidence>
<dbReference type="PANTHER" id="PTHR11610">
    <property type="entry name" value="LIPASE"/>
    <property type="match status" value="1"/>
</dbReference>
<feature type="domain" description="Lipase" evidence="6">
    <location>
        <begin position="21"/>
        <end position="286"/>
    </location>
</feature>
<evidence type="ECO:0000256" key="2">
    <source>
        <dbReference type="ARBA" id="ARBA00010701"/>
    </source>
</evidence>
<dbReference type="Pfam" id="PF00151">
    <property type="entry name" value="Lipase"/>
    <property type="match status" value="1"/>
</dbReference>
<dbReference type="InterPro" id="IPR033906">
    <property type="entry name" value="Lipase_N"/>
</dbReference>
<feature type="signal peptide" evidence="5">
    <location>
        <begin position="1"/>
        <end position="18"/>
    </location>
</feature>
<dbReference type="OMA" id="NADWINQ"/>
<dbReference type="InterPro" id="IPR013818">
    <property type="entry name" value="Lipase"/>
</dbReference>
<evidence type="ECO:0000256" key="4">
    <source>
        <dbReference type="RuleBase" id="RU004262"/>
    </source>
</evidence>
<keyword evidence="3" id="KW-0964">Secreted</keyword>
<proteinExistence type="inferred from homology"/>
<dbReference type="InterPro" id="IPR029058">
    <property type="entry name" value="AB_hydrolase_fold"/>
</dbReference>